<dbReference type="CDD" id="cd18785">
    <property type="entry name" value="SF2_C"/>
    <property type="match status" value="1"/>
</dbReference>
<dbReference type="PROSITE" id="PS51194">
    <property type="entry name" value="HELICASE_CTER"/>
    <property type="match status" value="1"/>
</dbReference>
<organism evidence="2 3">
    <name type="scientific">Paenibacillus elgii</name>
    <dbReference type="NCBI Taxonomy" id="189691"/>
    <lineage>
        <taxon>Bacteria</taxon>
        <taxon>Bacillati</taxon>
        <taxon>Bacillota</taxon>
        <taxon>Bacilli</taxon>
        <taxon>Bacillales</taxon>
        <taxon>Paenibacillaceae</taxon>
        <taxon>Paenibacillus</taxon>
    </lineage>
</organism>
<dbReference type="InterPro" id="IPR001650">
    <property type="entry name" value="Helicase_C-like"/>
</dbReference>
<accession>A0A2T6FS26</accession>
<dbReference type="InterPro" id="IPR027417">
    <property type="entry name" value="P-loop_NTPase"/>
</dbReference>
<dbReference type="AlphaFoldDB" id="A0A2T6FS26"/>
<evidence type="ECO:0000313" key="2">
    <source>
        <dbReference type="EMBL" id="PUA34703.1"/>
    </source>
</evidence>
<name>A0A2T6FS26_9BACL</name>
<dbReference type="GO" id="GO:0043138">
    <property type="term" value="F:3'-5' DNA helicase activity"/>
    <property type="evidence" value="ECO:0007669"/>
    <property type="project" value="TreeGrafter"/>
</dbReference>
<dbReference type="Gene3D" id="3.40.50.300">
    <property type="entry name" value="P-loop containing nucleotide triphosphate hydrolases"/>
    <property type="match status" value="2"/>
</dbReference>
<dbReference type="PANTHER" id="PTHR47957">
    <property type="entry name" value="ATP-DEPENDENT HELICASE HRQ1"/>
    <property type="match status" value="1"/>
</dbReference>
<dbReference type="GO" id="GO:0036297">
    <property type="term" value="P:interstrand cross-link repair"/>
    <property type="evidence" value="ECO:0007669"/>
    <property type="project" value="TreeGrafter"/>
</dbReference>
<proteinExistence type="predicted"/>
<gene>
    <name evidence="2" type="ORF">C8Z91_33015</name>
</gene>
<protein>
    <recommendedName>
        <fullName evidence="1">Helicase C-terminal domain-containing protein</fullName>
    </recommendedName>
</protein>
<dbReference type="GO" id="GO:0006289">
    <property type="term" value="P:nucleotide-excision repair"/>
    <property type="evidence" value="ECO:0007669"/>
    <property type="project" value="TreeGrafter"/>
</dbReference>
<dbReference type="SUPFAM" id="SSF52540">
    <property type="entry name" value="P-loop containing nucleoside triphosphate hydrolases"/>
    <property type="match status" value="2"/>
</dbReference>
<dbReference type="Pfam" id="PF00271">
    <property type="entry name" value="Helicase_C"/>
    <property type="match status" value="1"/>
</dbReference>
<evidence type="ECO:0000313" key="3">
    <source>
        <dbReference type="Proteomes" id="UP000244184"/>
    </source>
</evidence>
<evidence type="ECO:0000259" key="1">
    <source>
        <dbReference type="PROSITE" id="PS51194"/>
    </source>
</evidence>
<dbReference type="EMBL" id="PYHP01000099">
    <property type="protein sequence ID" value="PUA34703.1"/>
    <property type="molecule type" value="Genomic_DNA"/>
</dbReference>
<feature type="domain" description="Helicase C-terminal" evidence="1">
    <location>
        <begin position="837"/>
        <end position="1017"/>
    </location>
</feature>
<dbReference type="Proteomes" id="UP000244184">
    <property type="component" value="Unassembled WGS sequence"/>
</dbReference>
<comment type="caution">
    <text evidence="2">The sequence shown here is derived from an EMBL/GenBank/DDBJ whole genome shotgun (WGS) entry which is preliminary data.</text>
</comment>
<reference evidence="2 3" key="1">
    <citation type="submission" date="2018-03" db="EMBL/GenBank/DDBJ databases">
        <title>Genome sequence of Paenibacillus elgii strain AC13 an antimicrobial compound producing bacteria.</title>
        <authorList>
            <person name="Kurokawa A.S."/>
            <person name="Araujo J.F."/>
            <person name="Costa R.A."/>
            <person name="Ortega D.B."/>
            <person name="Pires A.S."/>
            <person name="Pappas G.J.Jr."/>
            <person name="Franco O.L."/>
            <person name="Barreto C."/>
            <person name="Magalhaes B.S."/>
            <person name="Kruger R.H."/>
        </authorList>
    </citation>
    <scope>NUCLEOTIDE SEQUENCE [LARGE SCALE GENOMIC DNA]</scope>
    <source>
        <strain evidence="2 3">AC13</strain>
    </source>
</reference>
<sequence length="1148" mass="135100">MISVIFFIKWEVLMDRHYQLRQDFCETIIRKITNRMSGSGDGERFCLHNRPRDIYSIGSLSPKPKSVTENDDDFQTDFFAKYAPYSLGIEFLCSLKPKSILKIILDFDVFYRVFPNFTQQNDLESKNLAVVFKRKSAEQIELMVDFDSLATYKRIILNSNNNERFKNVCEQLVEEIKSDPSTICSGEFTNLFKDDIKQQEFDETINKLLKKDKAVPVWQPEIQISFRVANDGKEHINIIVTNCSTDDYDKDKMFDHYMFNVRFSVELIEAEILPYSFNMLEDSYRFKRDMWGIGTNCVVKRIGNRLITETFPLFEQERYGTREKLPTGELLQEMGFKELSENPIPILDKLKEQMQDYQSYCFRNPSHFFDEYSFSKAKDEKQFNECLNKFEMEINRFSRGIELLREAKENNSKYKIVYDAFCHMNETFYKMGTQKGYDRWRPFQIVFIVSQLIDIVAQHWIEDFKKSNDVEKVTVLWFPTGGGKTEAYLGLVIFNLFFDRLRGKENGMTALFRFPLRILSYQQFQRIFNAVYCAGIIKEKYAIKGKLFSIGHWVGNNQTPNSITNKEWEREIAILKNPSSASLEEMEQVQQKLKRVHKCPNQDCNSVEVKVYYNEQHDTLLHKCNKCNLRLPIYIVDTDMYRRLPSIIISTVDKIAVAGMQKEFGNLLGNPRYQSPTRGFSSIKNPKWPDLKEVEPEYRKLLRPTLQIQDELHLLKEDLGAYDSHYETMIQRMLKEVSGNYHWKVIASTATIQDFNRHISHLYGKEQHLLESIRFPEEGPKSDESFYSCKDEEKKIGRFFVGIMGHNKTHINTLVDVLYNFHKLIKELRKKKFIDFNFETGLDVLSNEEKDILLDDYEVSLNYVLTKRNADQVAESIGSQIRDYLNDKNLSGINNEMLTGGTTADQLADVMEKVEKLYSHQEIEHRINSITATSMISHGVDVDRFNFITFFGIPRQTAEYIQASSRIGRKLPGVSFIVFAPQKERDQSYFKYFYKYHEYLNRLVEKPAINRWAKYSIDKTFPGLLLGTLLNNYVRSSGESLYYTEAFTRYFYSLTLAEQKIIQKEILESVRDSYVSGHIYGETFDKKIRENINGFFADLRRNRSHKLQDYLERNFGQKPMLSLRDTEEEKKFYKSPELQKYSSQIYFI</sequence>
<dbReference type="PANTHER" id="PTHR47957:SF3">
    <property type="entry name" value="ATP-DEPENDENT HELICASE HRQ1"/>
    <property type="match status" value="1"/>
</dbReference>